<evidence type="ECO:0000313" key="3">
    <source>
        <dbReference type="EMBL" id="KZC09270.1"/>
    </source>
</evidence>
<feature type="region of interest" description="Disordered" evidence="1">
    <location>
        <begin position="1248"/>
        <end position="1278"/>
    </location>
</feature>
<dbReference type="EMBL" id="KQ434869">
    <property type="protein sequence ID" value="KZC09270.1"/>
    <property type="molecule type" value="Genomic_DNA"/>
</dbReference>
<feature type="region of interest" description="Disordered" evidence="1">
    <location>
        <begin position="1770"/>
        <end position="2005"/>
    </location>
</feature>
<feature type="compositionally biased region" description="Polar residues" evidence="1">
    <location>
        <begin position="1026"/>
        <end position="1039"/>
    </location>
</feature>
<feature type="chain" id="PRO_5007599431" evidence="2">
    <location>
        <begin position="20"/>
        <end position="2326"/>
    </location>
</feature>
<feature type="region of interest" description="Disordered" evidence="1">
    <location>
        <begin position="1112"/>
        <end position="1150"/>
    </location>
</feature>
<feature type="compositionally biased region" description="Pro residues" evidence="1">
    <location>
        <begin position="2165"/>
        <end position="2174"/>
    </location>
</feature>
<feature type="region of interest" description="Disordered" evidence="1">
    <location>
        <begin position="248"/>
        <end position="270"/>
    </location>
</feature>
<evidence type="ECO:0000313" key="4">
    <source>
        <dbReference type="Proteomes" id="UP000076502"/>
    </source>
</evidence>
<feature type="compositionally biased region" description="Acidic residues" evidence="1">
    <location>
        <begin position="2050"/>
        <end position="2060"/>
    </location>
</feature>
<feature type="compositionally biased region" description="Basic and acidic residues" evidence="1">
    <location>
        <begin position="582"/>
        <end position="608"/>
    </location>
</feature>
<feature type="compositionally biased region" description="Basic and acidic residues" evidence="1">
    <location>
        <begin position="1670"/>
        <end position="1681"/>
    </location>
</feature>
<feature type="compositionally biased region" description="Basic and acidic residues" evidence="1">
    <location>
        <begin position="2100"/>
        <end position="2115"/>
    </location>
</feature>
<feature type="region of interest" description="Disordered" evidence="1">
    <location>
        <begin position="48"/>
        <end position="68"/>
    </location>
</feature>
<feature type="region of interest" description="Disordered" evidence="1">
    <location>
        <begin position="557"/>
        <end position="608"/>
    </location>
</feature>
<evidence type="ECO:0000256" key="2">
    <source>
        <dbReference type="SAM" id="SignalP"/>
    </source>
</evidence>
<accession>A0A154PDJ7</accession>
<dbReference type="STRING" id="178035.A0A154PDJ7"/>
<keyword evidence="4" id="KW-1185">Reference proteome</keyword>
<feature type="compositionally biased region" description="Polar residues" evidence="1">
    <location>
        <begin position="1071"/>
        <end position="1088"/>
    </location>
</feature>
<feature type="compositionally biased region" description="Low complexity" evidence="1">
    <location>
        <begin position="1967"/>
        <end position="1979"/>
    </location>
</feature>
<feature type="compositionally biased region" description="Basic and acidic residues" evidence="1">
    <location>
        <begin position="1955"/>
        <end position="1966"/>
    </location>
</feature>
<feature type="compositionally biased region" description="Basic and acidic residues" evidence="1">
    <location>
        <begin position="844"/>
        <end position="857"/>
    </location>
</feature>
<feature type="compositionally biased region" description="Polar residues" evidence="1">
    <location>
        <begin position="666"/>
        <end position="684"/>
    </location>
</feature>
<feature type="compositionally biased region" description="Basic and acidic residues" evidence="1">
    <location>
        <begin position="1595"/>
        <end position="1608"/>
    </location>
</feature>
<feature type="compositionally biased region" description="Basic and acidic residues" evidence="1">
    <location>
        <begin position="1358"/>
        <end position="1371"/>
    </location>
</feature>
<feature type="compositionally biased region" description="Basic and acidic residues" evidence="1">
    <location>
        <begin position="48"/>
        <end position="62"/>
    </location>
</feature>
<feature type="compositionally biased region" description="Basic and acidic residues" evidence="1">
    <location>
        <begin position="654"/>
        <end position="664"/>
    </location>
</feature>
<feature type="compositionally biased region" description="Basic and acidic residues" evidence="1">
    <location>
        <begin position="259"/>
        <end position="270"/>
    </location>
</feature>
<feature type="compositionally biased region" description="Basic and acidic residues" evidence="1">
    <location>
        <begin position="1112"/>
        <end position="1132"/>
    </location>
</feature>
<feature type="signal peptide" evidence="2">
    <location>
        <begin position="1"/>
        <end position="19"/>
    </location>
</feature>
<feature type="region of interest" description="Disordered" evidence="1">
    <location>
        <begin position="1054"/>
        <end position="1097"/>
    </location>
</feature>
<feature type="compositionally biased region" description="Low complexity" evidence="1">
    <location>
        <begin position="2188"/>
        <end position="2198"/>
    </location>
</feature>
<feature type="compositionally biased region" description="Basic and acidic residues" evidence="1">
    <location>
        <begin position="629"/>
        <end position="643"/>
    </location>
</feature>
<feature type="region of interest" description="Disordered" evidence="1">
    <location>
        <begin position="424"/>
        <end position="455"/>
    </location>
</feature>
<keyword evidence="2" id="KW-0732">Signal</keyword>
<feature type="compositionally biased region" description="Polar residues" evidence="1">
    <location>
        <begin position="1944"/>
        <end position="1954"/>
    </location>
</feature>
<feature type="compositionally biased region" description="Polar residues" evidence="1">
    <location>
        <begin position="1616"/>
        <end position="1635"/>
    </location>
</feature>
<feature type="compositionally biased region" description="Polar residues" evidence="1">
    <location>
        <begin position="1372"/>
        <end position="1384"/>
    </location>
</feature>
<feature type="compositionally biased region" description="Basic and acidic residues" evidence="1">
    <location>
        <begin position="1497"/>
        <end position="1510"/>
    </location>
</feature>
<feature type="compositionally biased region" description="Acidic residues" evidence="1">
    <location>
        <begin position="738"/>
        <end position="752"/>
    </location>
</feature>
<feature type="compositionally biased region" description="Polar residues" evidence="1">
    <location>
        <begin position="2124"/>
        <end position="2133"/>
    </location>
</feature>
<feature type="compositionally biased region" description="Basic and acidic residues" evidence="1">
    <location>
        <begin position="1772"/>
        <end position="1792"/>
    </location>
</feature>
<feature type="compositionally biased region" description="Basic and acidic residues" evidence="1">
    <location>
        <begin position="2080"/>
        <end position="2090"/>
    </location>
</feature>
<feature type="compositionally biased region" description="Basic and acidic residues" evidence="1">
    <location>
        <begin position="1141"/>
        <end position="1150"/>
    </location>
</feature>
<feature type="region of interest" description="Disordered" evidence="1">
    <location>
        <begin position="699"/>
        <end position="879"/>
    </location>
</feature>
<feature type="compositionally biased region" description="Polar residues" evidence="1">
    <location>
        <begin position="1398"/>
        <end position="1412"/>
    </location>
</feature>
<feature type="compositionally biased region" description="Polar residues" evidence="1">
    <location>
        <begin position="795"/>
        <end position="805"/>
    </location>
</feature>
<feature type="compositionally biased region" description="Basic and acidic residues" evidence="1">
    <location>
        <begin position="864"/>
        <end position="877"/>
    </location>
</feature>
<feature type="region of interest" description="Disordered" evidence="1">
    <location>
        <begin position="621"/>
        <end position="684"/>
    </location>
</feature>
<reference evidence="3 4" key="1">
    <citation type="submission" date="2015-07" db="EMBL/GenBank/DDBJ databases">
        <title>The genome of Dufourea novaeangliae.</title>
        <authorList>
            <person name="Pan H."/>
            <person name="Kapheim K."/>
        </authorList>
    </citation>
    <scope>NUCLEOTIDE SEQUENCE [LARGE SCALE GENOMIC DNA]</scope>
    <source>
        <strain evidence="3">0120121106</strain>
        <tissue evidence="3">Whole body</tissue>
    </source>
</reference>
<feature type="compositionally biased region" description="Basic and acidic residues" evidence="1">
    <location>
        <begin position="1469"/>
        <end position="1484"/>
    </location>
</feature>
<feature type="compositionally biased region" description="Polar residues" evidence="1">
    <location>
        <begin position="1253"/>
        <end position="1264"/>
    </location>
</feature>
<feature type="compositionally biased region" description="Basic and acidic residues" evidence="1">
    <location>
        <begin position="1801"/>
        <end position="1827"/>
    </location>
</feature>
<feature type="compositionally biased region" description="Polar residues" evidence="1">
    <location>
        <begin position="1980"/>
        <end position="1999"/>
    </location>
</feature>
<feature type="compositionally biased region" description="Basic and acidic residues" evidence="1">
    <location>
        <begin position="1265"/>
        <end position="1278"/>
    </location>
</feature>
<feature type="region of interest" description="Disordered" evidence="1">
    <location>
        <begin position="961"/>
        <end position="985"/>
    </location>
</feature>
<proteinExistence type="predicted"/>
<feature type="region of interest" description="Disordered" evidence="1">
    <location>
        <begin position="1550"/>
        <end position="1681"/>
    </location>
</feature>
<feature type="region of interest" description="Disordered" evidence="1">
    <location>
        <begin position="2165"/>
        <end position="2198"/>
    </location>
</feature>
<feature type="compositionally biased region" description="Basic and acidic residues" evidence="1">
    <location>
        <begin position="780"/>
        <end position="794"/>
    </location>
</feature>
<feature type="compositionally biased region" description="Basic and acidic residues" evidence="1">
    <location>
        <begin position="1436"/>
        <end position="1459"/>
    </location>
</feature>
<organism evidence="3 4">
    <name type="scientific">Dufourea novaeangliae</name>
    <name type="common">Sweat bee</name>
    <dbReference type="NCBI Taxonomy" id="178035"/>
    <lineage>
        <taxon>Eukaryota</taxon>
        <taxon>Metazoa</taxon>
        <taxon>Ecdysozoa</taxon>
        <taxon>Arthropoda</taxon>
        <taxon>Hexapoda</taxon>
        <taxon>Insecta</taxon>
        <taxon>Pterygota</taxon>
        <taxon>Neoptera</taxon>
        <taxon>Endopterygota</taxon>
        <taxon>Hymenoptera</taxon>
        <taxon>Apocrita</taxon>
        <taxon>Aculeata</taxon>
        <taxon>Apoidea</taxon>
        <taxon>Anthophila</taxon>
        <taxon>Halictidae</taxon>
        <taxon>Rophitinae</taxon>
        <taxon>Dufourea</taxon>
    </lineage>
</organism>
<feature type="compositionally biased region" description="Basic and acidic residues" evidence="1">
    <location>
        <begin position="368"/>
        <end position="386"/>
    </location>
</feature>
<feature type="region of interest" description="Disordered" evidence="1">
    <location>
        <begin position="2221"/>
        <end position="2258"/>
    </location>
</feature>
<feature type="compositionally biased region" description="Basic and acidic residues" evidence="1">
    <location>
        <begin position="1855"/>
        <end position="1866"/>
    </location>
</feature>
<sequence>MKTPLVLLALLLWIGAVLSALERRGFNERIAGRGDRKTPVVYDEAGLLRDDRTGDGHRESRDNGAGLKFPETRSARLASSGTDWGGLFLPVAGRQRKLGVPKPNFKCSQLFYGELDENSKDDKGPLLSVSSLGGKIKEIGDSQELSRDSRYAISTWDSPNLDLATEVIAEKQHGIDRLLGLGGATVEEATNDGDGIRGILENTKATWSNVKSNEGKLKDSELDDWLAFLSPYSTGILTETLFKSSAKPHYTRTERKHQNRESLRKANVDRTYGRSSDSLIDHQKSYDWDSISRNDDERKHKLSGDSEDDVLQWKLNLYGEYSDDSVPWVWKDYKIPNEEVRYSDEYEVKPVWFLERIEKDGSEEDEHLSENDKNSHSHNANPDHTKSYIKKNHILEENGKRYTNQQFLKKKQDFVPDPRDVLAKLYGGRRDKKRNDESLARSPHTRDRYLNLHDNNIGTNRINEEKYKQDFDRSVHMPTGKSNKKRVESIHSGSHVKPEIPNKIYHKRPRFQYFFDKLSEVKDKKGIENINLQYNRMNDQTSGLPSFEKIHRFQFKPPKRHFPESGSIGIGRSNDNGVPYDIKSHGTRTEQNSPRKDAREEIDTRENIHEKYDKYASAAETSIPAYTEENEHSHVKHRERIEEESLSEEEIDSEREKEAWERNKHNALSTRQGKHSINSHENIGNEWITSNERVKMLTIGNDRGDTERKKPKSGSRNEEKLISNGERYVSFENGEAVSAEEDKEDERTDDEWFENKEKMYGESAEHESKQYDDSSIIASQEEKWAEHLSDRSDTDIQNGSYGNRTDSSDSSYSLGTSSQRRGTTEEHGVASSEETMEVHEEDEISRAKDKENEENISRRKHNKQLREYQDANGDKRNTGILTKANEVLTEKKEFETGYDRSTISKKSKVVGRNYKETKKDRRKIHSTEVRNRKLATKIYDEMIEHLRKNQLNHKSSVVNSMDSKITRSQTRKNGPRSAETLANDQTLNVSAGAVARSVVDSAENVESPVTTGGTHRAKTGDENRAHQSTGADTSEVQSTANIRAGAAAIIRYDASTGGDNQGKTETRDVNSYESTSKAPVTSDQSYLNENKKGDKSDWTSIETLSDVEKKIKSDGDVSSLEGHDQVVEKTGEDNSLNRSQLSRELEAGEASLEKDRELRIMKQTGASRMDRGNENHDDEMVNIENNGIISTDVKTDLDESEETFMYPGLERRTEVLKSMINNLRKEFNSEDLYRARLTIKERGDKNGIGIETGNDNTIVSSGKSMSDHSSTDKLEGSVSEKMETIKMSHNTNAGRSSVVLIENNRPHLAETQAAESSDDLNSEQASYFKFTGNSDISRGHHISRAAINQRAEEELEEEKTPEHRVSQDHLSQRGSYEMISNLSLENGKRNKADEKEQNSVTPLTSNEAYSAKSSEDDYNGGTSTEHRGESSGNLRYDTEKKDHLKEHNESLRKSDKVHLLETLQNGIPSEREEGARRTFTEPSEKWGNGLNGMNSQRNDESTADENKSSMDRLSTVETLVKGPSLNIEVTESNDVTEGIGESSFEMHATKAAATVRGSKESNKSRASTYDGFDDTQSYDANLKGDESVARNFPGAEHREPPSLIRDNESEALPITSIRSTLNTKTTVDKLSSSGVDENPVISRLADGSATPPITWPDNELYKGPPMEADETSKKTPRDKLHNSGIIGHLNKLQDGKKKFLGAEEVNEVDVSSEREIEEARDSMIDLNSTYERVQKDQHALGDDYVDKGRMKHVEIMEGEFIKGALSTSHITDSSRDAGHMIDSDGARQESEKPSSVLTEASIERQEEDKTVSQLSRESDALIHEKNTLAESAGHSGAFQENYGELETGEAVANRKKYENHNRKEEGNELSESALTNIDHSDVSKEETNEEVSGAKLHHPFKDHEDNSDDSTRSKEPTGHSKTIPNVEVETQVRRPLSDAELATTLPSPLTQLDTTSERGGGRHVTENPESSSNESPPSEITTSKHANEWSNNPRKSLSVTDDEMNSNDETLWQTHHKKMILYKPRHGNKLTDSLNRLDVRHKDTNKSILEEDEEQIEENNSESGRLHENTELRNWQMTPKPEKELTKSDIDQYTTENLENLDRYPNDRIDKDRTSDNVPHFSLDISSSESNDGMSDGKSVKNRQPSFWKFAKPAAERKYKSEPFVPVPLKPFKPYPAEKGTAGYGEHSPSVSSDGVSKSEVANEDLFNDLATIFSSARAPERVKSGEAPVTGDVSTDVEATDVEEPAKSTPVEKFSNVSKESDKAKVDVYIVKQKPNRPVKVTHVESVKPFVGTSDLIPRKVYKEMHEMFKKNRLEVPPGKREVLV</sequence>
<evidence type="ECO:0000256" key="1">
    <source>
        <dbReference type="SAM" id="MobiDB-lite"/>
    </source>
</evidence>
<feature type="region of interest" description="Disordered" evidence="1">
    <location>
        <begin position="363"/>
        <end position="387"/>
    </location>
</feature>
<name>A0A154PDJ7_DUFNO</name>
<feature type="region of interest" description="Disordered" evidence="1">
    <location>
        <begin position="1350"/>
        <end position="1512"/>
    </location>
</feature>
<protein>
    <submittedName>
        <fullName evidence="3">Uncharacterized protein</fullName>
    </submittedName>
</protein>
<feature type="compositionally biased region" description="Low complexity" evidence="1">
    <location>
        <begin position="808"/>
        <end position="818"/>
    </location>
</feature>
<feature type="region of interest" description="Disordered" evidence="1">
    <location>
        <begin position="2045"/>
        <end position="2142"/>
    </location>
</feature>
<feature type="compositionally biased region" description="Basic and acidic residues" evidence="1">
    <location>
        <begin position="1899"/>
        <end position="1918"/>
    </location>
</feature>
<feature type="region of interest" description="Disordered" evidence="1">
    <location>
        <begin position="999"/>
        <end position="1039"/>
    </location>
</feature>
<feature type="compositionally biased region" description="Basic and acidic residues" evidence="1">
    <location>
        <begin position="433"/>
        <end position="451"/>
    </location>
</feature>
<dbReference type="Proteomes" id="UP000076502">
    <property type="component" value="Unassembled WGS sequence"/>
</dbReference>
<gene>
    <name evidence="3" type="ORF">WN55_11010</name>
</gene>
<feature type="compositionally biased region" description="Basic and acidic residues" evidence="1">
    <location>
        <begin position="1386"/>
        <end position="1397"/>
    </location>
</feature>
<feature type="compositionally biased region" description="Basic and acidic residues" evidence="1">
    <location>
        <begin position="753"/>
        <end position="772"/>
    </location>
</feature>
<feature type="compositionally biased region" description="Acidic residues" evidence="1">
    <location>
        <begin position="644"/>
        <end position="653"/>
    </location>
</feature>